<comment type="caution">
    <text evidence="2">The sequence shown here is derived from an EMBL/GenBank/DDBJ whole genome shotgun (WGS) entry which is preliminary data.</text>
</comment>
<dbReference type="InterPro" id="IPR008972">
    <property type="entry name" value="Cupredoxin"/>
</dbReference>
<dbReference type="SUPFAM" id="SSF49503">
    <property type="entry name" value="Cupredoxins"/>
    <property type="match status" value="1"/>
</dbReference>
<evidence type="ECO:0000313" key="3">
    <source>
        <dbReference type="Proteomes" id="UP000216339"/>
    </source>
</evidence>
<dbReference type="OrthoDB" id="1437689at2"/>
<name>A0A271IWN5_9BACT</name>
<protein>
    <submittedName>
        <fullName evidence="2">Uncharacterized protein</fullName>
    </submittedName>
</protein>
<dbReference type="PROSITE" id="PS51257">
    <property type="entry name" value="PROKAR_LIPOPROTEIN"/>
    <property type="match status" value="1"/>
</dbReference>
<gene>
    <name evidence="2" type="ORF">BSZ37_03875</name>
</gene>
<keyword evidence="1" id="KW-0732">Signal</keyword>
<dbReference type="EMBL" id="MQWD01000001">
    <property type="protein sequence ID" value="PAP75633.1"/>
    <property type="molecule type" value="Genomic_DNA"/>
</dbReference>
<dbReference type="AlphaFoldDB" id="A0A271IWN5"/>
<dbReference type="RefSeq" id="WP_095509274.1">
    <property type="nucleotide sequence ID" value="NZ_MQWD01000001.1"/>
</dbReference>
<dbReference type="Proteomes" id="UP000216339">
    <property type="component" value="Unassembled WGS sequence"/>
</dbReference>
<accession>A0A271IWN5</accession>
<evidence type="ECO:0000256" key="1">
    <source>
        <dbReference type="SAM" id="SignalP"/>
    </source>
</evidence>
<organism evidence="2 3">
    <name type="scientific">Rubrivirga marina</name>
    <dbReference type="NCBI Taxonomy" id="1196024"/>
    <lineage>
        <taxon>Bacteria</taxon>
        <taxon>Pseudomonadati</taxon>
        <taxon>Rhodothermota</taxon>
        <taxon>Rhodothermia</taxon>
        <taxon>Rhodothermales</taxon>
        <taxon>Rubricoccaceae</taxon>
        <taxon>Rubrivirga</taxon>
    </lineage>
</organism>
<keyword evidence="3" id="KW-1185">Reference proteome</keyword>
<feature type="chain" id="PRO_5012334510" evidence="1">
    <location>
        <begin position="19"/>
        <end position="300"/>
    </location>
</feature>
<evidence type="ECO:0000313" key="2">
    <source>
        <dbReference type="EMBL" id="PAP75633.1"/>
    </source>
</evidence>
<sequence>MRLVISLFALALVACADAPDAPAEAPPDGPVVAELVTQDMAFAGPDTLRPGWTTIRLDNRDAVTHFALVNRLPDGYTLEDQLRDVVPVFVEGAERLYDGDAEGAGAVFARLPEWYGGAVYVGGPGLLSPGHVAEATLDLAPGTYVVECYVKTNGAFHPMAHQITVTGAPTGAPPPEPTYRLAVSADGIEAGDPPAPGVHTVAVAYRDQGPHEHFLGHDVHLARLDDEVDPDALGAWMDWSSRDGLDTPPPVTFLGGTHEAPAGSTAYFTATFEPGDYAWVAEVPDPVGKGMYVPFTVSDE</sequence>
<feature type="signal peptide" evidence="1">
    <location>
        <begin position="1"/>
        <end position="18"/>
    </location>
</feature>
<reference evidence="2 3" key="1">
    <citation type="submission" date="2016-11" db="EMBL/GenBank/DDBJ databases">
        <title>Study of marine rhodopsin-containing bacteria.</title>
        <authorList>
            <person name="Yoshizawa S."/>
            <person name="Kumagai Y."/>
            <person name="Kogure K."/>
        </authorList>
    </citation>
    <scope>NUCLEOTIDE SEQUENCE [LARGE SCALE GENOMIC DNA]</scope>
    <source>
        <strain evidence="2 3">SAORIC-28</strain>
    </source>
</reference>
<proteinExistence type="predicted"/>